<evidence type="ECO:0000256" key="8">
    <source>
        <dbReference type="ARBA" id="ARBA00023065"/>
    </source>
</evidence>
<keyword evidence="7" id="KW-0915">Sodium</keyword>
<dbReference type="GO" id="GO:0015280">
    <property type="term" value="F:ligand-gated sodium channel activity"/>
    <property type="evidence" value="ECO:0007669"/>
    <property type="project" value="TreeGrafter"/>
</dbReference>
<keyword evidence="6" id="KW-1133">Transmembrane helix</keyword>
<sequence>MCHILNRASAIAARDPELVRAMCLAHTYDGQVFLRNISYGIEVTTNRSIIDSLSSFDHIDLLEVHKNAHQKVEDLFLSCEFGKTGSCQDDIHPILTPHGLCFAVSPNMTVRRPGPEATLSLLLNLEVYEIIPGTVVDPGVILSIYDKNDALSQQFTEGIHLEAGKVVTIPINEVRKLSRFHHYCGRRIADPFSKDEYSLAACQWANIMDEIEKKCKCRPVNSPHNRIFIAGHKESYMLNVKDKPRRQVRTCTLRQELNCVHNYTEARMTNFQSYLKRSFSREINSTAAAIGLRLTNDASLIALSLLQLGLMESQLAQPQGIFGLRLMDTATKQSIIDFVLPFIQKMRQCIIELHDKPDKPNEIAHRCRKIFTDNYNVLVDAKTVYTFIDPSSIEFQEYEESANRISSVLRNIIYLKRVKVLDWHNHEINLKEFEMLYREGGKDNTEIHDLMKLRKLMLTDLIETKSPFVRGEWLTRIQRQVEIAQSYSATPQYDQSVVLGYLYFISLFLEANHKCPSEAHFVI</sequence>
<dbReference type="Pfam" id="PF00858">
    <property type="entry name" value="ASC"/>
    <property type="match status" value="1"/>
</dbReference>
<evidence type="ECO:0000256" key="6">
    <source>
        <dbReference type="ARBA" id="ARBA00022989"/>
    </source>
</evidence>
<keyword evidence="11 13" id="KW-0739">Sodium transport</keyword>
<evidence type="ECO:0000256" key="3">
    <source>
        <dbReference type="ARBA" id="ARBA00022448"/>
    </source>
</evidence>
<keyword evidence="9" id="KW-0472">Membrane</keyword>
<keyword evidence="10" id="KW-0325">Glycoprotein</keyword>
<evidence type="ECO:0000313" key="15">
    <source>
        <dbReference type="WBParaSite" id="Hba_13600"/>
    </source>
</evidence>
<keyword evidence="14" id="KW-1185">Reference proteome</keyword>
<keyword evidence="8 13" id="KW-0406">Ion transport</keyword>
<evidence type="ECO:0000256" key="7">
    <source>
        <dbReference type="ARBA" id="ARBA00023053"/>
    </source>
</evidence>
<dbReference type="Gene3D" id="2.60.470.10">
    <property type="entry name" value="Acid-sensing ion channels like domains"/>
    <property type="match status" value="1"/>
</dbReference>
<evidence type="ECO:0000256" key="5">
    <source>
        <dbReference type="ARBA" id="ARBA00022692"/>
    </source>
</evidence>
<keyword evidence="5 13" id="KW-0812">Transmembrane</keyword>
<dbReference type="AlphaFoldDB" id="A0A1I7X852"/>
<keyword evidence="3 13" id="KW-0813">Transport</keyword>
<organism evidence="14 15">
    <name type="scientific">Heterorhabditis bacteriophora</name>
    <name type="common">Entomopathogenic nematode worm</name>
    <dbReference type="NCBI Taxonomy" id="37862"/>
    <lineage>
        <taxon>Eukaryota</taxon>
        <taxon>Metazoa</taxon>
        <taxon>Ecdysozoa</taxon>
        <taxon>Nematoda</taxon>
        <taxon>Chromadorea</taxon>
        <taxon>Rhabditida</taxon>
        <taxon>Rhabditina</taxon>
        <taxon>Rhabditomorpha</taxon>
        <taxon>Strongyloidea</taxon>
        <taxon>Heterorhabditidae</taxon>
        <taxon>Heterorhabditis</taxon>
    </lineage>
</organism>
<comment type="subcellular location">
    <subcellularLocation>
        <location evidence="1">Membrane</location>
        <topology evidence="1">Multi-pass membrane protein</topology>
    </subcellularLocation>
</comment>
<comment type="similarity">
    <text evidence="2 13">Belongs to the amiloride-sensitive sodium channel (TC 1.A.6) family.</text>
</comment>
<reference evidence="15" key="1">
    <citation type="submission" date="2016-11" db="UniProtKB">
        <authorList>
            <consortium name="WormBaseParasite"/>
        </authorList>
    </citation>
    <scope>IDENTIFICATION</scope>
</reference>
<evidence type="ECO:0000256" key="11">
    <source>
        <dbReference type="ARBA" id="ARBA00023201"/>
    </source>
</evidence>
<keyword evidence="4 13" id="KW-0894">Sodium channel</keyword>
<dbReference type="WBParaSite" id="Hba_13600">
    <property type="protein sequence ID" value="Hba_13600"/>
    <property type="gene ID" value="Hba_13600"/>
</dbReference>
<dbReference type="GO" id="GO:0005886">
    <property type="term" value="C:plasma membrane"/>
    <property type="evidence" value="ECO:0007669"/>
    <property type="project" value="TreeGrafter"/>
</dbReference>
<evidence type="ECO:0000256" key="10">
    <source>
        <dbReference type="ARBA" id="ARBA00023180"/>
    </source>
</evidence>
<evidence type="ECO:0000313" key="14">
    <source>
        <dbReference type="Proteomes" id="UP000095283"/>
    </source>
</evidence>
<evidence type="ECO:0000256" key="13">
    <source>
        <dbReference type="RuleBase" id="RU000679"/>
    </source>
</evidence>
<dbReference type="Proteomes" id="UP000095283">
    <property type="component" value="Unplaced"/>
</dbReference>
<dbReference type="PANTHER" id="PTHR11690">
    <property type="entry name" value="AMILORIDE-SENSITIVE SODIUM CHANNEL-RELATED"/>
    <property type="match status" value="1"/>
</dbReference>
<name>A0A1I7X852_HETBA</name>
<evidence type="ECO:0000256" key="2">
    <source>
        <dbReference type="ARBA" id="ARBA00007193"/>
    </source>
</evidence>
<evidence type="ECO:0000256" key="12">
    <source>
        <dbReference type="ARBA" id="ARBA00023303"/>
    </source>
</evidence>
<keyword evidence="12 13" id="KW-0407">Ion channel</keyword>
<dbReference type="InterPro" id="IPR001873">
    <property type="entry name" value="ENaC"/>
</dbReference>
<evidence type="ECO:0000256" key="9">
    <source>
        <dbReference type="ARBA" id="ARBA00023136"/>
    </source>
</evidence>
<accession>A0A1I7X852</accession>
<protein>
    <submittedName>
        <fullName evidence="15">DNA-directed RNA polymerase</fullName>
    </submittedName>
</protein>
<evidence type="ECO:0000256" key="4">
    <source>
        <dbReference type="ARBA" id="ARBA00022461"/>
    </source>
</evidence>
<proteinExistence type="inferred from homology"/>
<evidence type="ECO:0000256" key="1">
    <source>
        <dbReference type="ARBA" id="ARBA00004141"/>
    </source>
</evidence>
<dbReference type="PANTHER" id="PTHR11690:SF293">
    <property type="entry name" value="ACID-SENSING ION CHANNEL 1"/>
    <property type="match status" value="1"/>
</dbReference>